<protein>
    <recommendedName>
        <fullName evidence="3">Phage protein</fullName>
    </recommendedName>
</protein>
<name>A0ABT9W6A9_9BACL</name>
<sequence>MRLIGARSKYKIGGKTVTPRKITIAQWRELFDSIHAVPQLIVSVMTAAPEDRAPYFVAAVRDSFEDIVRVTAVLTGIDEEYIEQNASLDELVAFYSAVAKVNNFGDLLKNGRGVLALAGLGANQTQQET</sequence>
<organism evidence="1 2">
    <name type="scientific">Paenibacillus tundrae</name>
    <dbReference type="NCBI Taxonomy" id="528187"/>
    <lineage>
        <taxon>Bacteria</taxon>
        <taxon>Bacillati</taxon>
        <taxon>Bacillota</taxon>
        <taxon>Bacilli</taxon>
        <taxon>Bacillales</taxon>
        <taxon>Paenibacillaceae</taxon>
        <taxon>Paenibacillus</taxon>
    </lineage>
</organism>
<reference evidence="1 2" key="1">
    <citation type="submission" date="2023-07" db="EMBL/GenBank/DDBJ databases">
        <title>Sorghum-associated microbial communities from plants grown in Nebraska, USA.</title>
        <authorList>
            <person name="Schachtman D."/>
        </authorList>
    </citation>
    <scope>NUCLEOTIDE SEQUENCE [LARGE SCALE GENOMIC DNA]</scope>
    <source>
        <strain evidence="1 2">DS1314</strain>
    </source>
</reference>
<evidence type="ECO:0000313" key="1">
    <source>
        <dbReference type="EMBL" id="MDQ0168777.1"/>
    </source>
</evidence>
<gene>
    <name evidence="1" type="ORF">J2T19_000214</name>
</gene>
<accession>A0ABT9W6A9</accession>
<dbReference type="RefSeq" id="WP_307212091.1">
    <property type="nucleotide sequence ID" value="NZ_JAUSTI010000001.1"/>
</dbReference>
<dbReference type="Proteomes" id="UP001233836">
    <property type="component" value="Unassembled WGS sequence"/>
</dbReference>
<evidence type="ECO:0000313" key="2">
    <source>
        <dbReference type="Proteomes" id="UP001233836"/>
    </source>
</evidence>
<keyword evidence="2" id="KW-1185">Reference proteome</keyword>
<comment type="caution">
    <text evidence="1">The sequence shown here is derived from an EMBL/GenBank/DDBJ whole genome shotgun (WGS) entry which is preliminary data.</text>
</comment>
<dbReference type="EMBL" id="JAUSTI010000001">
    <property type="protein sequence ID" value="MDQ0168777.1"/>
    <property type="molecule type" value="Genomic_DNA"/>
</dbReference>
<proteinExistence type="predicted"/>
<evidence type="ECO:0008006" key="3">
    <source>
        <dbReference type="Google" id="ProtNLM"/>
    </source>
</evidence>